<dbReference type="Proteomes" id="UP000828048">
    <property type="component" value="Chromosome 4"/>
</dbReference>
<name>A0ACB7Z2Q3_9ERIC</name>
<sequence length="224" mass="25462">MAKSASDVKQIKIDPGNNECLHRSATATLLKMVSLSKIIEDLRKNNYDNVQLRHMGGRFVLLTCANKDIRDKLVQEKWFQKWFGDVKKWNGEAASIERFAWVDLVGLPLDVWSLKTFKSIGELWGHFISASNDTLSDSSFSKASMLVATNAKNKIDEWIWVEVQGRDFEVRAVEGRVIVNNGHGENSEQFNGKEIYFLSKQVHVDHKDVVVVSQADSSSRVRIH</sequence>
<organism evidence="1 2">
    <name type="scientific">Vaccinium darrowii</name>
    <dbReference type="NCBI Taxonomy" id="229202"/>
    <lineage>
        <taxon>Eukaryota</taxon>
        <taxon>Viridiplantae</taxon>
        <taxon>Streptophyta</taxon>
        <taxon>Embryophyta</taxon>
        <taxon>Tracheophyta</taxon>
        <taxon>Spermatophyta</taxon>
        <taxon>Magnoliopsida</taxon>
        <taxon>eudicotyledons</taxon>
        <taxon>Gunneridae</taxon>
        <taxon>Pentapetalae</taxon>
        <taxon>asterids</taxon>
        <taxon>Ericales</taxon>
        <taxon>Ericaceae</taxon>
        <taxon>Vaccinioideae</taxon>
        <taxon>Vaccinieae</taxon>
        <taxon>Vaccinium</taxon>
    </lineage>
</organism>
<keyword evidence="2" id="KW-1185">Reference proteome</keyword>
<accession>A0ACB7Z2Q3</accession>
<evidence type="ECO:0000313" key="1">
    <source>
        <dbReference type="EMBL" id="KAH7859407.1"/>
    </source>
</evidence>
<protein>
    <submittedName>
        <fullName evidence="1">Uncharacterized protein</fullName>
    </submittedName>
</protein>
<reference evidence="1 2" key="1">
    <citation type="journal article" date="2021" name="Hortic Res">
        <title>High-quality reference genome and annotation aids understanding of berry development for evergreen blueberry (Vaccinium darrowii).</title>
        <authorList>
            <person name="Yu J."/>
            <person name="Hulse-Kemp A.M."/>
            <person name="Babiker E."/>
            <person name="Staton M."/>
        </authorList>
    </citation>
    <scope>NUCLEOTIDE SEQUENCE [LARGE SCALE GENOMIC DNA]</scope>
    <source>
        <strain evidence="2">cv. NJ 8807/NJ 8810</strain>
        <tissue evidence="1">Young leaf</tissue>
    </source>
</reference>
<evidence type="ECO:0000313" key="2">
    <source>
        <dbReference type="Proteomes" id="UP000828048"/>
    </source>
</evidence>
<dbReference type="EMBL" id="CM037154">
    <property type="protein sequence ID" value="KAH7859407.1"/>
    <property type="molecule type" value="Genomic_DNA"/>
</dbReference>
<gene>
    <name evidence="1" type="ORF">Vadar_000700</name>
</gene>
<proteinExistence type="predicted"/>
<comment type="caution">
    <text evidence="1">The sequence shown here is derived from an EMBL/GenBank/DDBJ whole genome shotgun (WGS) entry which is preliminary data.</text>
</comment>